<comment type="similarity">
    <text evidence="1">Belongs to the NmrA-type oxidoreductase family. Isoflavone reductase subfamily.</text>
</comment>
<evidence type="ECO:0000313" key="6">
    <source>
        <dbReference type="Proteomes" id="UP001163798"/>
    </source>
</evidence>
<dbReference type="InterPro" id="IPR001509">
    <property type="entry name" value="Epimerase_deHydtase"/>
</dbReference>
<organism evidence="5 6">
    <name type="scientific">Lentinula aff. detonsa</name>
    <dbReference type="NCBI Taxonomy" id="2804958"/>
    <lineage>
        <taxon>Eukaryota</taxon>
        <taxon>Fungi</taxon>
        <taxon>Dikarya</taxon>
        <taxon>Basidiomycota</taxon>
        <taxon>Agaricomycotina</taxon>
        <taxon>Agaricomycetes</taxon>
        <taxon>Agaricomycetidae</taxon>
        <taxon>Agaricales</taxon>
        <taxon>Marasmiineae</taxon>
        <taxon>Omphalotaceae</taxon>
        <taxon>Lentinula</taxon>
    </lineage>
</organism>
<keyword evidence="6" id="KW-1185">Reference proteome</keyword>
<keyword evidence="2" id="KW-0521">NADP</keyword>
<dbReference type="EMBL" id="MU793432">
    <property type="protein sequence ID" value="KAJ3783179.1"/>
    <property type="molecule type" value="Genomic_DNA"/>
</dbReference>
<sequence length="432" mass="48143">MKSQRIAIAGGTGRIGRHIVESLLDIKHQYSLKIIVLSRSQAPNISYAGTSAPVLPIDYQELSSIQKTLNDFQIDTVISTLLALPPTRSLLRRKTSSARRYQYLQFADLLPVDFLEHSVSVSGETGWATQSPLNDETTIVSPISHQHAPHKFPPPSTAHIDLQTNIYSTQLDEDLKSGDVFKFYLLAKTIREVDAVYLSPLYYQLDTSNATLRYGLLSWIAEESLAGDIDAAEWVLLSSNNLDIHPSCPRPSLYPTFLVSRSAPSLSTAPLEPSMTLNTSTLYPNVLSLILPIIMHVPLSLPLLNDGVSEGAKDDPEDDVTEGEINDRSIRNLRALQEVIHHQPLEYVFPYSGFRFEIDTGFIVCTEGKKSVLAETHITIPLKPAKSWTSAELQQRLYKPSTEIQLPPSNKLEAWWKLVGGAITKRQTIFQD</sequence>
<comment type="caution">
    <text evidence="5">The sequence shown here is derived from an EMBL/GenBank/DDBJ whole genome shotgun (WGS) entry which is preliminary data.</text>
</comment>
<dbReference type="PANTHER" id="PTHR47706:SF4">
    <property type="entry name" value="NMRA-LIKE DOMAIN-CONTAINING PROTEIN"/>
    <property type="match status" value="1"/>
</dbReference>
<dbReference type="PANTHER" id="PTHR47706">
    <property type="entry name" value="NMRA-LIKE FAMILY PROTEIN"/>
    <property type="match status" value="1"/>
</dbReference>
<evidence type="ECO:0000313" key="5">
    <source>
        <dbReference type="EMBL" id="KAJ3783179.1"/>
    </source>
</evidence>
<proteinExistence type="inferred from homology"/>
<dbReference type="InterPro" id="IPR051609">
    <property type="entry name" value="NmrA/Isoflavone_reductase-like"/>
</dbReference>
<dbReference type="Pfam" id="PF01370">
    <property type="entry name" value="Epimerase"/>
    <property type="match status" value="1"/>
</dbReference>
<dbReference type="Pfam" id="PF09739">
    <property type="entry name" value="MCM_bind"/>
    <property type="match status" value="1"/>
</dbReference>
<dbReference type="InterPro" id="IPR036291">
    <property type="entry name" value="NAD(P)-bd_dom_sf"/>
</dbReference>
<evidence type="ECO:0000256" key="3">
    <source>
        <dbReference type="ARBA" id="ARBA00023002"/>
    </source>
</evidence>
<keyword evidence="3" id="KW-0560">Oxidoreductase</keyword>
<dbReference type="Gene3D" id="3.40.50.720">
    <property type="entry name" value="NAD(P)-binding Rossmann-like Domain"/>
    <property type="match status" value="1"/>
</dbReference>
<gene>
    <name evidence="5" type="ORF">GGU10DRAFT_405228</name>
</gene>
<feature type="domain" description="NAD-dependent epimerase/dehydratase" evidence="4">
    <location>
        <begin position="6"/>
        <end position="79"/>
    </location>
</feature>
<evidence type="ECO:0000259" key="4">
    <source>
        <dbReference type="Pfam" id="PF01370"/>
    </source>
</evidence>
<evidence type="ECO:0000256" key="2">
    <source>
        <dbReference type="ARBA" id="ARBA00022857"/>
    </source>
</evidence>
<name>A0AA38KMK0_9AGAR</name>
<evidence type="ECO:0000256" key="1">
    <source>
        <dbReference type="ARBA" id="ARBA00005725"/>
    </source>
</evidence>
<protein>
    <recommendedName>
        <fullName evidence="4">NAD-dependent epimerase/dehydratase domain-containing protein</fullName>
    </recommendedName>
</protein>
<dbReference type="Proteomes" id="UP001163798">
    <property type="component" value="Unassembled WGS sequence"/>
</dbReference>
<dbReference type="SUPFAM" id="SSF51735">
    <property type="entry name" value="NAD(P)-binding Rossmann-fold domains"/>
    <property type="match status" value="1"/>
</dbReference>
<dbReference type="InterPro" id="IPR019140">
    <property type="entry name" value="MCM_complex-bd"/>
</dbReference>
<dbReference type="AlphaFoldDB" id="A0AA38KMK0"/>
<accession>A0AA38KMK0</accession>
<reference evidence="5" key="1">
    <citation type="submission" date="2022-08" db="EMBL/GenBank/DDBJ databases">
        <authorList>
            <consortium name="DOE Joint Genome Institute"/>
            <person name="Min B."/>
            <person name="Riley R."/>
            <person name="Sierra-Patev S."/>
            <person name="Naranjo-Ortiz M."/>
            <person name="Looney B."/>
            <person name="Konkel Z."/>
            <person name="Slot J.C."/>
            <person name="Sakamoto Y."/>
            <person name="Steenwyk J.L."/>
            <person name="Rokas A."/>
            <person name="Carro J."/>
            <person name="Camarero S."/>
            <person name="Ferreira P."/>
            <person name="Molpeceres G."/>
            <person name="Ruiz-Duenas F.J."/>
            <person name="Serrano A."/>
            <person name="Henrissat B."/>
            <person name="Drula E."/>
            <person name="Hughes K.W."/>
            <person name="Mata J.L."/>
            <person name="Ishikawa N.K."/>
            <person name="Vargas-Isla R."/>
            <person name="Ushijima S."/>
            <person name="Smith C.A."/>
            <person name="Ahrendt S."/>
            <person name="Andreopoulos W."/>
            <person name="He G."/>
            <person name="Labutti K."/>
            <person name="Lipzen A."/>
            <person name="Ng V."/>
            <person name="Sandor L."/>
            <person name="Barry K."/>
            <person name="Martinez A.T."/>
            <person name="Xiao Y."/>
            <person name="Gibbons J.G."/>
            <person name="Terashima K."/>
            <person name="Hibbett D.S."/>
            <person name="Grigoriev I.V."/>
        </authorList>
    </citation>
    <scope>NUCLEOTIDE SEQUENCE</scope>
    <source>
        <strain evidence="5">TFB10291</strain>
    </source>
</reference>
<dbReference type="GO" id="GO:0016491">
    <property type="term" value="F:oxidoreductase activity"/>
    <property type="evidence" value="ECO:0007669"/>
    <property type="project" value="UniProtKB-KW"/>
</dbReference>